<reference evidence="2" key="1">
    <citation type="journal article" date="2017" name="Appl. Environ. Microbiol.">
        <title>Genomic analysis of Calderihabitans maritimus KKC1, a thermophilic hydrogenogenic carboxydotrophic bacterium isolated from marine sediment.</title>
        <authorList>
            <person name="Omae K."/>
            <person name="Yoneda Y."/>
            <person name="Fukuyama Y."/>
            <person name="Yoshida T."/>
            <person name="Sako Y."/>
        </authorList>
    </citation>
    <scope>NUCLEOTIDE SEQUENCE [LARGE SCALE GENOMIC DNA]</scope>
    <source>
        <strain evidence="2">KKC1</strain>
    </source>
</reference>
<name>A0A1Z5HTG1_9FIRM</name>
<sequence>MLNKGWKLFSRLMGRKNSSETQAVEHNQQPLSFTEKRDDIKLRVLERTSPNKMKGEDNLRRIVVPWKCYKARELLELAREQKIKGQL</sequence>
<proteinExistence type="predicted"/>
<evidence type="ECO:0000313" key="1">
    <source>
        <dbReference type="EMBL" id="GAW92611.1"/>
    </source>
</evidence>
<dbReference type="EMBL" id="BDGJ01000087">
    <property type="protein sequence ID" value="GAW92611.1"/>
    <property type="molecule type" value="Genomic_DNA"/>
</dbReference>
<keyword evidence="2" id="KW-1185">Reference proteome</keyword>
<evidence type="ECO:0000313" key="2">
    <source>
        <dbReference type="Proteomes" id="UP000197032"/>
    </source>
</evidence>
<gene>
    <name evidence="1" type="ORF">KKC1_17620</name>
</gene>
<dbReference type="AlphaFoldDB" id="A0A1Z5HTG1"/>
<protein>
    <submittedName>
        <fullName evidence="1">Uncharacterized protein</fullName>
    </submittedName>
</protein>
<accession>A0A1Z5HTG1</accession>
<organism evidence="1 2">
    <name type="scientific">Calderihabitans maritimus</name>
    <dbReference type="NCBI Taxonomy" id="1246530"/>
    <lineage>
        <taxon>Bacteria</taxon>
        <taxon>Bacillati</taxon>
        <taxon>Bacillota</taxon>
        <taxon>Clostridia</taxon>
        <taxon>Neomoorellales</taxon>
        <taxon>Calderihabitantaceae</taxon>
        <taxon>Calderihabitans</taxon>
    </lineage>
</organism>
<dbReference type="RefSeq" id="WP_088553920.1">
    <property type="nucleotide sequence ID" value="NZ_BDGJ01000087.1"/>
</dbReference>
<dbReference type="Proteomes" id="UP000197032">
    <property type="component" value="Unassembled WGS sequence"/>
</dbReference>
<comment type="caution">
    <text evidence="1">The sequence shown here is derived from an EMBL/GenBank/DDBJ whole genome shotgun (WGS) entry which is preliminary data.</text>
</comment>